<dbReference type="Proteomes" id="UP001500888">
    <property type="component" value="Unassembled WGS sequence"/>
</dbReference>
<protein>
    <submittedName>
        <fullName evidence="2">Uncharacterized protein</fullName>
    </submittedName>
</protein>
<gene>
    <name evidence="2" type="ORF">GCM10022226_73080</name>
</gene>
<name>A0ABP7JBG0_9ACTN</name>
<sequence length="216" mass="22822">MLNPPVHLSVNASTGQKVTVSVVAFLFLAVLGGITGVAALVLRGSEPGRSSSGFTDSPAVAGSGFPVNAVQMIFIVIAVLMVGFVATMVLGTYRRRAILNGTVLEVRGLLGARQADLATARVWIDSEPEYVRNPHGEGTIPTGRRVPHLVAENPESRRKIRLRLHSMGRTLLPPHELSALAAAVESGERAGPEASQAANTATLLRRLADDPIARLL</sequence>
<evidence type="ECO:0000313" key="2">
    <source>
        <dbReference type="EMBL" id="GAA3840059.1"/>
    </source>
</evidence>
<keyword evidence="1" id="KW-1133">Transmembrane helix</keyword>
<feature type="transmembrane region" description="Helical" evidence="1">
    <location>
        <begin position="69"/>
        <end position="90"/>
    </location>
</feature>
<keyword evidence="1" id="KW-0472">Membrane</keyword>
<dbReference type="EMBL" id="BAAAZR010000043">
    <property type="protein sequence ID" value="GAA3840059.1"/>
    <property type="molecule type" value="Genomic_DNA"/>
</dbReference>
<proteinExistence type="predicted"/>
<feature type="transmembrane region" description="Helical" evidence="1">
    <location>
        <begin position="20"/>
        <end position="42"/>
    </location>
</feature>
<organism evidence="2 3">
    <name type="scientific">Sphaerisporangium flaviroseum</name>
    <dbReference type="NCBI Taxonomy" id="509199"/>
    <lineage>
        <taxon>Bacteria</taxon>
        <taxon>Bacillati</taxon>
        <taxon>Actinomycetota</taxon>
        <taxon>Actinomycetes</taxon>
        <taxon>Streptosporangiales</taxon>
        <taxon>Streptosporangiaceae</taxon>
        <taxon>Sphaerisporangium</taxon>
    </lineage>
</organism>
<keyword evidence="1" id="KW-0812">Transmembrane</keyword>
<evidence type="ECO:0000313" key="3">
    <source>
        <dbReference type="Proteomes" id="UP001500888"/>
    </source>
</evidence>
<keyword evidence="3" id="KW-1185">Reference proteome</keyword>
<comment type="caution">
    <text evidence="2">The sequence shown here is derived from an EMBL/GenBank/DDBJ whole genome shotgun (WGS) entry which is preliminary data.</text>
</comment>
<evidence type="ECO:0000256" key="1">
    <source>
        <dbReference type="SAM" id="Phobius"/>
    </source>
</evidence>
<reference evidence="3" key="1">
    <citation type="journal article" date="2019" name="Int. J. Syst. Evol. Microbiol.">
        <title>The Global Catalogue of Microorganisms (GCM) 10K type strain sequencing project: providing services to taxonomists for standard genome sequencing and annotation.</title>
        <authorList>
            <consortium name="The Broad Institute Genomics Platform"/>
            <consortium name="The Broad Institute Genome Sequencing Center for Infectious Disease"/>
            <person name="Wu L."/>
            <person name="Ma J."/>
        </authorList>
    </citation>
    <scope>NUCLEOTIDE SEQUENCE [LARGE SCALE GENOMIC DNA]</scope>
    <source>
        <strain evidence="3">JCM 16908</strain>
    </source>
</reference>
<accession>A0ABP7JBG0</accession>